<evidence type="ECO:0000313" key="1">
    <source>
        <dbReference type="EMBL" id="QEL20681.1"/>
    </source>
</evidence>
<reference evidence="2" key="1">
    <citation type="submission" date="2019-08" db="EMBL/GenBank/DDBJ databases">
        <title>Limnoglobus roseus gen. nov., sp. nov., a novel freshwater planctomycete with a giant genome from the family Gemmataceae.</title>
        <authorList>
            <person name="Kulichevskaya I.S."/>
            <person name="Naumoff D.G."/>
            <person name="Miroshnikov K."/>
            <person name="Ivanova A."/>
            <person name="Philippov D.A."/>
            <person name="Hakobyan A."/>
            <person name="Rijpstra I.C."/>
            <person name="Sinninghe Damste J.S."/>
            <person name="Liesack W."/>
            <person name="Dedysh S.N."/>
        </authorList>
    </citation>
    <scope>NUCLEOTIDE SEQUENCE [LARGE SCALE GENOMIC DNA]</scope>
    <source>
        <strain evidence="2">PX52</strain>
    </source>
</reference>
<organism evidence="1 2">
    <name type="scientific">Limnoglobus roseus</name>
    <dbReference type="NCBI Taxonomy" id="2598579"/>
    <lineage>
        <taxon>Bacteria</taxon>
        <taxon>Pseudomonadati</taxon>
        <taxon>Planctomycetota</taxon>
        <taxon>Planctomycetia</taxon>
        <taxon>Gemmatales</taxon>
        <taxon>Gemmataceae</taxon>
        <taxon>Limnoglobus</taxon>
    </lineage>
</organism>
<protein>
    <submittedName>
        <fullName evidence="1">Uncharacterized protein</fullName>
    </submittedName>
</protein>
<gene>
    <name evidence="1" type="ORF">PX52LOC_07788</name>
</gene>
<dbReference type="KEGG" id="lrs:PX52LOC_07788"/>
<evidence type="ECO:0000313" key="2">
    <source>
        <dbReference type="Proteomes" id="UP000324974"/>
    </source>
</evidence>
<name>A0A5C1AN72_9BACT</name>
<dbReference type="AlphaFoldDB" id="A0A5C1AN72"/>
<dbReference type="Proteomes" id="UP000324974">
    <property type="component" value="Chromosome"/>
</dbReference>
<keyword evidence="2" id="KW-1185">Reference proteome</keyword>
<accession>A0A5C1AN72</accession>
<sequence>MDEDPPTPHARAVAQEALDRNPQLAGGRDPDEWVQILAGLYELIGDTRFRVRFGLRPPADEYERARLAFDAHQMTAEEFRPIYEVNAARPADLRMVETMAADLEQRVVAYAHFLQTLLDQSQDVLRGRRQWWDELVVGRVLRRVTRKLEMDRREVATLEAFLQEVRVERGLGLAGGGTFDAPAAMNLGINVTRTAENLWGRARAPERAVGDHLSVKGVYDLITRDGVPPARRVLALLHQEVAAARLVLRGRAAATPAPSVYVAAQNCTVTATTLTVSGPEFPPEPAKTPTPNAAFRVARWADLAIGIDAARAYWAATPVPALGDRVPTGKWAPLDLRGDRWRAVLDHAARSADGTTVDTAALLAALGVTAGQSSGGRDGRARPGEVEAARLATDGLRAIPSGARKSLTDTLADLRREIRALIGGPTDKAHTLFVVRKKTVCTGFVVRYLIPTDGGHVTFGSRPK</sequence>
<dbReference type="RefSeq" id="WP_149114947.1">
    <property type="nucleotide sequence ID" value="NZ_CP042425.1"/>
</dbReference>
<dbReference type="EMBL" id="CP042425">
    <property type="protein sequence ID" value="QEL20681.1"/>
    <property type="molecule type" value="Genomic_DNA"/>
</dbReference>
<proteinExistence type="predicted"/>